<dbReference type="Proteomes" id="UP001152599">
    <property type="component" value="Unassembled WGS sequence"/>
</dbReference>
<dbReference type="AlphaFoldDB" id="A0A9X4MYK0"/>
<evidence type="ECO:0000313" key="2">
    <source>
        <dbReference type="Proteomes" id="UP001152599"/>
    </source>
</evidence>
<proteinExistence type="predicted"/>
<evidence type="ECO:0000313" key="1">
    <source>
        <dbReference type="EMBL" id="MDG4945197.1"/>
    </source>
</evidence>
<keyword evidence="2" id="KW-1185">Reference proteome</keyword>
<dbReference type="RefSeq" id="WP_304419893.1">
    <property type="nucleotide sequence ID" value="NZ_JANCMU010000001.1"/>
</dbReference>
<name>A0A9X4MYK0_9FLAO</name>
<dbReference type="InterPro" id="IPR046070">
    <property type="entry name" value="DUF6029"/>
</dbReference>
<organism evidence="1 2">
    <name type="scientific">Profundicola chukchiensis</name>
    <dbReference type="NCBI Taxonomy" id="2961959"/>
    <lineage>
        <taxon>Bacteria</taxon>
        <taxon>Pseudomonadati</taxon>
        <taxon>Bacteroidota</taxon>
        <taxon>Flavobacteriia</taxon>
        <taxon>Flavobacteriales</taxon>
        <taxon>Weeksellaceae</taxon>
        <taxon>Profundicola</taxon>
    </lineage>
</organism>
<protein>
    <submittedName>
        <fullName evidence="1">DUF6029 family protein</fullName>
    </submittedName>
</protein>
<accession>A0A9X4MYK0</accession>
<gene>
    <name evidence="1" type="ORF">NMK71_02120</name>
</gene>
<reference evidence="1" key="1">
    <citation type="submission" date="2022-07" db="EMBL/GenBank/DDBJ databases">
        <title>Description and genome-wide analysis of Profundicola chukchiensis gen. nov., sp. nov., marine bacteria isolated from bottom sediments of the Chukchi Sea.</title>
        <authorList>
            <person name="Romanenko L."/>
            <person name="Otstavnykh N."/>
            <person name="Kurilenko V."/>
            <person name="Eremeev V."/>
            <person name="Velansky P."/>
            <person name="Mikhailov V."/>
            <person name="Isaeva M."/>
        </authorList>
    </citation>
    <scope>NUCLEOTIDE SEQUENCE</scope>
    <source>
        <strain evidence="1">KMM 9713</strain>
    </source>
</reference>
<comment type="caution">
    <text evidence="1">The sequence shown here is derived from an EMBL/GenBank/DDBJ whole genome shotgun (WGS) entry which is preliminary data.</text>
</comment>
<sequence length="551" mass="62268">MKKLYILLSCIGSSFLFSQEINLGNFSGSIESNSQWYQDDEDLGFDAGEQRFRSNNYFKLDYTQGKISAGLQYEAYLPTSLLGYSDKLEDNGIATYYARYKGDKLDVTAGNFYDQFGSGLIYRSWEDRQLGVNNSLRGVRVGYTPNNHTTIKGILGKQRRGFEATEASIHGVDAETNILKAFDKSATSTLNLGLSYVGKHEEYVGSNEVVPSNVSNYGARLNYYGRSGFYGGAEYVLKGEDVLVQNGNISNKLFDGNAFLFNLGYSKRGFGINSTFRRMENMGMFSQRSLSDPSSNQFNEGNLNYIPALTKQHDYLLTNIYVYQAQPNLSFLNQQIGEIGGQLDIYYNFAKGTALGGKYGTKLAINGSYWNGINAEFDNGSYDAGFFDFGKKFFHDVNFEVSKKWSPKFSSIFTYMHAYYDKGIVEGGNYNHIISNVVVGDFLYKITNKNSVRAELQHLQSKRDKKNWAAAVLEYSHNYKWGFYVSDMYNYGNDNPDKRFHYYSVGGSYTQNTTRLQLNYGRQRGGLICVGGVCRYVPENNGFTLNLQHSF</sequence>
<dbReference type="EMBL" id="JANCMU010000001">
    <property type="protein sequence ID" value="MDG4945197.1"/>
    <property type="molecule type" value="Genomic_DNA"/>
</dbReference>
<dbReference type="Pfam" id="PF19494">
    <property type="entry name" value="DUF6029"/>
    <property type="match status" value="1"/>
</dbReference>